<name>A0A7J6RI21_PEROL</name>
<evidence type="ECO:0000259" key="7">
    <source>
        <dbReference type="PROSITE" id="PS50076"/>
    </source>
</evidence>
<comment type="subcellular location">
    <subcellularLocation>
        <location evidence="1">Membrane</location>
        <topology evidence="1">Lipid-anchor</topology>
    </subcellularLocation>
</comment>
<evidence type="ECO:0000256" key="4">
    <source>
        <dbReference type="ARBA" id="ARBA00023186"/>
    </source>
</evidence>
<dbReference type="Gene3D" id="1.10.287.110">
    <property type="entry name" value="DnaJ domain"/>
    <property type="match status" value="1"/>
</dbReference>
<dbReference type="GO" id="GO:0016020">
    <property type="term" value="C:membrane"/>
    <property type="evidence" value="ECO:0007669"/>
    <property type="project" value="UniProtKB-SubCell"/>
</dbReference>
<dbReference type="SUPFAM" id="SSF46565">
    <property type="entry name" value="Chaperone J-domain"/>
    <property type="match status" value="1"/>
</dbReference>
<feature type="domain" description="J" evidence="7">
    <location>
        <begin position="52"/>
        <end position="118"/>
    </location>
</feature>
<proteinExistence type="predicted"/>
<dbReference type="PANTHER" id="PTHR44027:SF7">
    <property type="entry name" value="DNAJ HOMOLOG SUBFAMILY C MEMBER 5 HOMOLOG"/>
    <property type="match status" value="1"/>
</dbReference>
<dbReference type="SMART" id="SM00271">
    <property type="entry name" value="DnaJ"/>
    <property type="match status" value="1"/>
</dbReference>
<keyword evidence="6" id="KW-1133">Transmembrane helix</keyword>
<evidence type="ECO:0000256" key="3">
    <source>
        <dbReference type="ARBA" id="ARBA00023139"/>
    </source>
</evidence>
<keyword evidence="6" id="KW-0812">Transmembrane</keyword>
<evidence type="ECO:0000256" key="1">
    <source>
        <dbReference type="ARBA" id="ARBA00004635"/>
    </source>
</evidence>
<organism evidence="8 9">
    <name type="scientific">Perkinsus olseni</name>
    <name type="common">Perkinsus atlanticus</name>
    <dbReference type="NCBI Taxonomy" id="32597"/>
    <lineage>
        <taxon>Eukaryota</taxon>
        <taxon>Sar</taxon>
        <taxon>Alveolata</taxon>
        <taxon>Perkinsozoa</taxon>
        <taxon>Perkinsea</taxon>
        <taxon>Perkinsida</taxon>
        <taxon>Perkinsidae</taxon>
        <taxon>Perkinsus</taxon>
    </lineage>
</organism>
<feature type="transmembrane region" description="Helical" evidence="6">
    <location>
        <begin position="165"/>
        <end position="184"/>
    </location>
</feature>
<accession>A0A7J6RI21</accession>
<comment type="caution">
    <text evidence="8">The sequence shown here is derived from an EMBL/GenBank/DDBJ whole genome shotgun (WGS) entry which is preliminary data.</text>
</comment>
<dbReference type="PROSITE" id="PS50076">
    <property type="entry name" value="DNAJ_2"/>
    <property type="match status" value="1"/>
</dbReference>
<dbReference type="Pfam" id="PF00226">
    <property type="entry name" value="DnaJ"/>
    <property type="match status" value="1"/>
</dbReference>
<protein>
    <recommendedName>
        <fullName evidence="7">J domain-containing protein</fullName>
    </recommendedName>
</protein>
<dbReference type="InterPro" id="IPR001623">
    <property type="entry name" value="DnaJ_domain"/>
</dbReference>
<dbReference type="PANTHER" id="PTHR44027">
    <property type="entry name" value="DNAJ HOMOLOG SUBFAMILY C MEMBER 5 HOMOLOG"/>
    <property type="match status" value="1"/>
</dbReference>
<dbReference type="InterPro" id="IPR051434">
    <property type="entry name" value="DnaJ_C_subfamily_member5"/>
</dbReference>
<dbReference type="GO" id="GO:0005737">
    <property type="term" value="C:cytoplasm"/>
    <property type="evidence" value="ECO:0007669"/>
    <property type="project" value="UniProtKB-ARBA"/>
</dbReference>
<feature type="transmembrane region" description="Helical" evidence="6">
    <location>
        <begin position="132"/>
        <end position="153"/>
    </location>
</feature>
<keyword evidence="2 6" id="KW-0472">Membrane</keyword>
<dbReference type="PRINTS" id="PR00625">
    <property type="entry name" value="JDOMAIN"/>
</dbReference>
<evidence type="ECO:0000313" key="9">
    <source>
        <dbReference type="Proteomes" id="UP000574390"/>
    </source>
</evidence>
<sequence length="190" mass="21514">MANFLLHALILGPLVRYLTSPARTWSRRTGMALAVGVLALVAMNEIQRPEENCYELLGLDPAVSITKGDMSRAYRQASLQYHPDRNPTPEGEVMFMKIAQCQELLSDPQRRRIYDRFGAVSNEQMAAMDENVYTMLASVSMIKYFVEFILGILFTATADLTAARYWITLYLVFTFSCEVLMKFIGRSGAF</sequence>
<dbReference type="EMBL" id="JABANM010021906">
    <property type="protein sequence ID" value="KAF4720459.1"/>
    <property type="molecule type" value="Genomic_DNA"/>
</dbReference>
<evidence type="ECO:0000256" key="2">
    <source>
        <dbReference type="ARBA" id="ARBA00023136"/>
    </source>
</evidence>
<keyword evidence="4" id="KW-0143">Chaperone</keyword>
<evidence type="ECO:0000313" key="8">
    <source>
        <dbReference type="EMBL" id="KAF4720459.1"/>
    </source>
</evidence>
<dbReference type="Proteomes" id="UP000574390">
    <property type="component" value="Unassembled WGS sequence"/>
</dbReference>
<dbReference type="InterPro" id="IPR036869">
    <property type="entry name" value="J_dom_sf"/>
</dbReference>
<keyword evidence="5" id="KW-0449">Lipoprotein</keyword>
<reference evidence="8 9" key="1">
    <citation type="submission" date="2020-04" db="EMBL/GenBank/DDBJ databases">
        <title>Perkinsus olseni comparative genomics.</title>
        <authorList>
            <person name="Bogema D.R."/>
        </authorList>
    </citation>
    <scope>NUCLEOTIDE SEQUENCE [LARGE SCALE GENOMIC DNA]</scope>
    <source>
        <strain evidence="8">ATCC PRA-205</strain>
    </source>
</reference>
<evidence type="ECO:0000256" key="5">
    <source>
        <dbReference type="ARBA" id="ARBA00023288"/>
    </source>
</evidence>
<dbReference type="CDD" id="cd06257">
    <property type="entry name" value="DnaJ"/>
    <property type="match status" value="1"/>
</dbReference>
<dbReference type="AlphaFoldDB" id="A0A7J6RI21"/>
<gene>
    <name evidence="8" type="ORF">FOZ62_027746</name>
</gene>
<keyword evidence="3" id="KW-0564">Palmitate</keyword>
<evidence type="ECO:0000256" key="6">
    <source>
        <dbReference type="SAM" id="Phobius"/>
    </source>
</evidence>